<evidence type="ECO:0000313" key="2">
    <source>
        <dbReference type="EMBL" id="MBO8468803.1"/>
    </source>
</evidence>
<dbReference type="NCBIfam" id="NF007113">
    <property type="entry name" value="PRK09562.1"/>
    <property type="match status" value="1"/>
</dbReference>
<name>A0A9D9IA23_9SPIO</name>
<dbReference type="GO" id="GO:0046061">
    <property type="term" value="P:dATP catabolic process"/>
    <property type="evidence" value="ECO:0007669"/>
    <property type="project" value="TreeGrafter"/>
</dbReference>
<dbReference type="InterPro" id="IPR048015">
    <property type="entry name" value="NTP-PPase_MazG-like_N"/>
</dbReference>
<protein>
    <submittedName>
        <fullName evidence="2">Nucleoside triphosphate pyrophosphohydrolase</fullName>
        <ecNumber evidence="2">3.6.1.9</ecNumber>
    </submittedName>
</protein>
<organism evidence="2 3">
    <name type="scientific">Candidatus Ornithospirochaeta stercoravium</name>
    <dbReference type="NCBI Taxonomy" id="2840897"/>
    <lineage>
        <taxon>Bacteria</taxon>
        <taxon>Pseudomonadati</taxon>
        <taxon>Spirochaetota</taxon>
        <taxon>Spirochaetia</taxon>
        <taxon>Spirochaetales</taxon>
        <taxon>Spirochaetaceae</taxon>
        <taxon>Spirochaetaceae incertae sedis</taxon>
        <taxon>Candidatus Ornithospirochaeta</taxon>
    </lineage>
</organism>
<feature type="domain" description="NTP pyrophosphohydrolase MazG-like" evidence="1">
    <location>
        <begin position="179"/>
        <end position="237"/>
    </location>
</feature>
<dbReference type="CDD" id="cd11529">
    <property type="entry name" value="NTP-PPase_MazG_Cterm"/>
    <property type="match status" value="1"/>
</dbReference>
<reference evidence="2" key="1">
    <citation type="submission" date="2020-10" db="EMBL/GenBank/DDBJ databases">
        <authorList>
            <person name="Gilroy R."/>
        </authorList>
    </citation>
    <scope>NUCLEOTIDE SEQUENCE</scope>
    <source>
        <strain evidence="2">14700</strain>
    </source>
</reference>
<evidence type="ECO:0000313" key="3">
    <source>
        <dbReference type="Proteomes" id="UP000810292"/>
    </source>
</evidence>
<dbReference type="GO" id="GO:0006203">
    <property type="term" value="P:dGTP catabolic process"/>
    <property type="evidence" value="ECO:0007669"/>
    <property type="project" value="TreeGrafter"/>
</dbReference>
<dbReference type="AlphaFoldDB" id="A0A9D9IA23"/>
<dbReference type="GO" id="GO:0046052">
    <property type="term" value="P:UTP catabolic process"/>
    <property type="evidence" value="ECO:0007669"/>
    <property type="project" value="TreeGrafter"/>
</dbReference>
<dbReference type="GO" id="GO:0047429">
    <property type="term" value="F:nucleoside triphosphate diphosphatase activity"/>
    <property type="evidence" value="ECO:0007669"/>
    <property type="project" value="UniProtKB-EC"/>
</dbReference>
<keyword evidence="2" id="KW-0378">Hydrolase</keyword>
<comment type="caution">
    <text evidence="2">The sequence shown here is derived from an EMBL/GenBank/DDBJ whole genome shotgun (WGS) entry which is preliminary data.</text>
</comment>
<dbReference type="NCBIfam" id="TIGR00444">
    <property type="entry name" value="mazG"/>
    <property type="match status" value="1"/>
</dbReference>
<dbReference type="PANTHER" id="PTHR30522:SF0">
    <property type="entry name" value="NUCLEOSIDE TRIPHOSPHATE PYROPHOSPHOHYDROLASE"/>
    <property type="match status" value="1"/>
</dbReference>
<dbReference type="InterPro" id="IPR004518">
    <property type="entry name" value="MazG-like_dom"/>
</dbReference>
<evidence type="ECO:0000259" key="1">
    <source>
        <dbReference type="Pfam" id="PF03819"/>
    </source>
</evidence>
<dbReference type="Gene3D" id="1.10.287.1080">
    <property type="entry name" value="MazG-like"/>
    <property type="match status" value="2"/>
</dbReference>
<reference evidence="2" key="2">
    <citation type="journal article" date="2021" name="PeerJ">
        <title>Extensive microbial diversity within the chicken gut microbiome revealed by metagenomics and culture.</title>
        <authorList>
            <person name="Gilroy R."/>
            <person name="Ravi A."/>
            <person name="Getino M."/>
            <person name="Pursley I."/>
            <person name="Horton D.L."/>
            <person name="Alikhan N.F."/>
            <person name="Baker D."/>
            <person name="Gharbi K."/>
            <person name="Hall N."/>
            <person name="Watson M."/>
            <person name="Adriaenssens E.M."/>
            <person name="Foster-Nyarko E."/>
            <person name="Jarju S."/>
            <person name="Secka A."/>
            <person name="Antonio M."/>
            <person name="Oren A."/>
            <person name="Chaudhuri R.R."/>
            <person name="La Ragione R."/>
            <person name="Hildebrand F."/>
            <person name="Pallen M.J."/>
        </authorList>
    </citation>
    <scope>NUCLEOTIDE SEQUENCE</scope>
    <source>
        <strain evidence="2">14700</strain>
    </source>
</reference>
<dbReference type="EMBL" id="JADIMF010000054">
    <property type="protein sequence ID" value="MBO8468803.1"/>
    <property type="molecule type" value="Genomic_DNA"/>
</dbReference>
<dbReference type="SUPFAM" id="SSF101386">
    <property type="entry name" value="all-alpha NTP pyrophosphatases"/>
    <property type="match status" value="2"/>
</dbReference>
<proteinExistence type="predicted"/>
<dbReference type="Proteomes" id="UP000810292">
    <property type="component" value="Unassembled WGS sequence"/>
</dbReference>
<dbReference type="GO" id="GO:0046081">
    <property type="term" value="P:dUTP catabolic process"/>
    <property type="evidence" value="ECO:0007669"/>
    <property type="project" value="TreeGrafter"/>
</dbReference>
<dbReference type="GO" id="GO:0046047">
    <property type="term" value="P:TTP catabolic process"/>
    <property type="evidence" value="ECO:0007669"/>
    <property type="project" value="TreeGrafter"/>
</dbReference>
<dbReference type="PANTHER" id="PTHR30522">
    <property type="entry name" value="NUCLEOSIDE TRIPHOSPHATE PYROPHOSPHOHYDROLASE"/>
    <property type="match status" value="1"/>
</dbReference>
<dbReference type="InterPro" id="IPR011551">
    <property type="entry name" value="NTP_PyrPHydrolase_MazG"/>
</dbReference>
<dbReference type="Pfam" id="PF03819">
    <property type="entry name" value="MazG"/>
    <property type="match status" value="2"/>
</dbReference>
<gene>
    <name evidence="2" type="primary">mazG</name>
    <name evidence="2" type="ORF">IAA72_03340</name>
</gene>
<feature type="domain" description="NTP pyrophosphohydrolase MazG-like" evidence="1">
    <location>
        <begin position="38"/>
        <end position="111"/>
    </location>
</feature>
<sequence length="273" mass="31678">MTENYREHANDFPSAIDRLYTIISILRAPGGCPWDRVQTNKSTTISLIDESYEYLDGVLKKNIESEREEIGDIMINVFMNLYIHDENKDFRPEEAVNEVCDKLIRRHPHVFGDEHAENASEVLSLWNSVKENIEGHKDKAESFFAHIPSSLPPLEESYEIQKKLKKVGFDWPDAAGVVAKVEEELEEVNEAIAEGDEDHLEMELGDLLFSVVNLCRFMKIRPNVALHRCNEKVKVRFQRLFDLAAERGIPINKEHVDEMNDLWEEAKKEERIR</sequence>
<dbReference type="EC" id="3.6.1.9" evidence="2"/>
<dbReference type="GO" id="GO:0046076">
    <property type="term" value="P:dTTP catabolic process"/>
    <property type="evidence" value="ECO:0007669"/>
    <property type="project" value="TreeGrafter"/>
</dbReference>
<dbReference type="InterPro" id="IPR048011">
    <property type="entry name" value="NTP-PPase_MazG-like_C"/>
</dbReference>
<accession>A0A9D9IA23</accession>
<dbReference type="CDD" id="cd11528">
    <property type="entry name" value="NTP-PPase_MazG_Nterm"/>
    <property type="match status" value="1"/>
</dbReference>